<dbReference type="GeneID" id="78820301"/>
<evidence type="ECO:0000313" key="1">
    <source>
        <dbReference type="EMBL" id="MFC7140028.1"/>
    </source>
</evidence>
<reference evidence="1 2" key="1">
    <citation type="journal article" date="2019" name="Int. J. Syst. Evol. Microbiol.">
        <title>The Global Catalogue of Microorganisms (GCM) 10K type strain sequencing project: providing services to taxonomists for standard genome sequencing and annotation.</title>
        <authorList>
            <consortium name="The Broad Institute Genomics Platform"/>
            <consortium name="The Broad Institute Genome Sequencing Center for Infectious Disease"/>
            <person name="Wu L."/>
            <person name="Ma J."/>
        </authorList>
    </citation>
    <scope>NUCLEOTIDE SEQUENCE [LARGE SCALE GENOMIC DNA]</scope>
    <source>
        <strain evidence="1 2">XZYJT29</strain>
    </source>
</reference>
<keyword evidence="2" id="KW-1185">Reference proteome</keyword>
<dbReference type="RefSeq" id="WP_274325595.1">
    <property type="nucleotide sequence ID" value="NZ_CP118158.1"/>
</dbReference>
<comment type="caution">
    <text evidence="1">The sequence shown here is derived from an EMBL/GenBank/DDBJ whole genome shotgun (WGS) entry which is preliminary data.</text>
</comment>
<dbReference type="EMBL" id="JBHTAS010000001">
    <property type="protein sequence ID" value="MFC7140028.1"/>
    <property type="molecule type" value="Genomic_DNA"/>
</dbReference>
<dbReference type="Gene3D" id="2.60.120.1180">
    <property type="match status" value="1"/>
</dbReference>
<proteinExistence type="predicted"/>
<dbReference type="AlphaFoldDB" id="A0ABD5XY79"/>
<name>A0ABD5XY79_9EURY</name>
<protein>
    <submittedName>
        <fullName evidence="1">Uncharacterized protein</fullName>
    </submittedName>
</protein>
<dbReference type="Proteomes" id="UP001596432">
    <property type="component" value="Unassembled WGS sequence"/>
</dbReference>
<evidence type="ECO:0000313" key="2">
    <source>
        <dbReference type="Proteomes" id="UP001596432"/>
    </source>
</evidence>
<accession>A0ABD5XY79</accession>
<gene>
    <name evidence="1" type="ORF">ACFQMA_09300</name>
</gene>
<organism evidence="1 2">
    <name type="scientific">Halosimplex aquaticum</name>
    <dbReference type="NCBI Taxonomy" id="3026162"/>
    <lineage>
        <taxon>Archaea</taxon>
        <taxon>Methanobacteriati</taxon>
        <taxon>Methanobacteriota</taxon>
        <taxon>Stenosarchaea group</taxon>
        <taxon>Halobacteria</taxon>
        <taxon>Halobacteriales</taxon>
        <taxon>Haloarculaceae</taxon>
        <taxon>Halosimplex</taxon>
    </lineage>
</organism>
<sequence length="173" mass="19128">MGVNIFAEKGNTAEHVTTEQNIVGTDDVVLRVDPERGTFLRLLNQVPQGSGEGIPHYLDLRDANGDPLPPQTAFEWRLKVAGQSQALKVSEEVDNIGDWLQLSLQQQRHNDHVDSTKVGLRNPEANGGGPRAQLDVRDIDELQFVLTCPTNIDWSQSTAYVESNALRGPFTKD</sequence>